<reference evidence="8" key="1">
    <citation type="journal article" date="2019" name="Int. J. Syst. Evol. Microbiol.">
        <title>The Global Catalogue of Microorganisms (GCM) 10K type strain sequencing project: providing services to taxonomists for standard genome sequencing and annotation.</title>
        <authorList>
            <consortium name="The Broad Institute Genomics Platform"/>
            <consortium name="The Broad Institute Genome Sequencing Center for Infectious Disease"/>
            <person name="Wu L."/>
            <person name="Ma J."/>
        </authorList>
    </citation>
    <scope>NUCLEOTIDE SEQUENCE [LARGE SCALE GENOMIC DNA]</scope>
    <source>
        <strain evidence="8">KCTC 52366</strain>
    </source>
</reference>
<dbReference type="SUPFAM" id="SSF158442">
    <property type="entry name" value="DsbB-like"/>
    <property type="match status" value="1"/>
</dbReference>
<dbReference type="PANTHER" id="PTHR36570">
    <property type="entry name" value="DISULFIDE BOND FORMATION PROTEIN B"/>
    <property type="match status" value="1"/>
</dbReference>
<dbReference type="Pfam" id="PF02600">
    <property type="entry name" value="DsbB"/>
    <property type="match status" value="1"/>
</dbReference>
<keyword evidence="3 6" id="KW-0812">Transmembrane</keyword>
<keyword evidence="8" id="KW-1185">Reference proteome</keyword>
<feature type="transmembrane region" description="Helical" evidence="6">
    <location>
        <begin position="64"/>
        <end position="83"/>
    </location>
</feature>
<dbReference type="PIRSF" id="PIRSF033913">
    <property type="entry name" value="S-S_format_DsbB"/>
    <property type="match status" value="1"/>
</dbReference>
<evidence type="ECO:0000313" key="7">
    <source>
        <dbReference type="EMBL" id="MFC3143730.1"/>
    </source>
</evidence>
<keyword evidence="2" id="KW-1003">Cell membrane</keyword>
<evidence type="ECO:0000256" key="6">
    <source>
        <dbReference type="SAM" id="Phobius"/>
    </source>
</evidence>
<evidence type="ECO:0000256" key="1">
    <source>
        <dbReference type="ARBA" id="ARBA00004651"/>
    </source>
</evidence>
<gene>
    <name evidence="7" type="ORF">ACFOGP_13490</name>
</gene>
<sequence length="157" mass="16593">MTQSKTLILLASAGSVALLGGALISQYFFGLAPCEMCIWQRWPHAIAIAIGALALAVKARVLALLGALAAFVTGAIGVFHTGVERDWWEGITECSGTSGISNTSINDLLNPAIDAGPPLVRCDQVAFEFLSLSMASWNAVFSFALVLVWLAAWRAAK</sequence>
<protein>
    <submittedName>
        <fullName evidence="7">Disulfide bond formation protein B</fullName>
    </submittedName>
</protein>
<name>A0ABV7GQJ3_9RHOB</name>
<dbReference type="InterPro" id="IPR023380">
    <property type="entry name" value="DsbB-like_sf"/>
</dbReference>
<keyword evidence="5 6" id="KW-0472">Membrane</keyword>
<keyword evidence="4 6" id="KW-1133">Transmembrane helix</keyword>
<comment type="subcellular location">
    <subcellularLocation>
        <location evidence="1">Cell membrane</location>
        <topology evidence="1">Multi-pass membrane protein</topology>
    </subcellularLocation>
</comment>
<evidence type="ECO:0000256" key="4">
    <source>
        <dbReference type="ARBA" id="ARBA00022989"/>
    </source>
</evidence>
<dbReference type="InterPro" id="IPR024199">
    <property type="entry name" value="Uncharacterised_DsbB"/>
</dbReference>
<dbReference type="Proteomes" id="UP001595632">
    <property type="component" value="Unassembled WGS sequence"/>
</dbReference>
<organism evidence="7 8">
    <name type="scientific">Psychromarinibacter halotolerans</name>
    <dbReference type="NCBI Taxonomy" id="1775175"/>
    <lineage>
        <taxon>Bacteria</taxon>
        <taxon>Pseudomonadati</taxon>
        <taxon>Pseudomonadota</taxon>
        <taxon>Alphaproteobacteria</taxon>
        <taxon>Rhodobacterales</taxon>
        <taxon>Paracoccaceae</taxon>
        <taxon>Psychromarinibacter</taxon>
    </lineage>
</organism>
<feature type="transmembrane region" description="Helical" evidence="6">
    <location>
        <begin position="135"/>
        <end position="153"/>
    </location>
</feature>
<dbReference type="Gene3D" id="1.20.1550.10">
    <property type="entry name" value="DsbB-like"/>
    <property type="match status" value="1"/>
</dbReference>
<comment type="caution">
    <text evidence="7">The sequence shown here is derived from an EMBL/GenBank/DDBJ whole genome shotgun (WGS) entry which is preliminary data.</text>
</comment>
<evidence type="ECO:0000313" key="8">
    <source>
        <dbReference type="Proteomes" id="UP001595632"/>
    </source>
</evidence>
<evidence type="ECO:0000256" key="3">
    <source>
        <dbReference type="ARBA" id="ARBA00022692"/>
    </source>
</evidence>
<accession>A0ABV7GQJ3</accession>
<dbReference type="InterPro" id="IPR050183">
    <property type="entry name" value="DsbB"/>
</dbReference>
<proteinExistence type="predicted"/>
<evidence type="ECO:0000256" key="5">
    <source>
        <dbReference type="ARBA" id="ARBA00023136"/>
    </source>
</evidence>
<feature type="transmembrane region" description="Helical" evidence="6">
    <location>
        <begin position="41"/>
        <end position="57"/>
    </location>
</feature>
<dbReference type="InterPro" id="IPR003752">
    <property type="entry name" value="DiS_bond_form_DsbB/BdbC"/>
</dbReference>
<evidence type="ECO:0000256" key="2">
    <source>
        <dbReference type="ARBA" id="ARBA00022475"/>
    </source>
</evidence>
<dbReference type="PANTHER" id="PTHR36570:SF3">
    <property type="entry name" value="DISULFIDE BOND FORMATION PROTEIN B"/>
    <property type="match status" value="1"/>
</dbReference>
<dbReference type="RefSeq" id="WP_275631004.1">
    <property type="nucleotide sequence ID" value="NZ_JARGYD010000001.1"/>
</dbReference>
<feature type="transmembrane region" description="Helical" evidence="6">
    <location>
        <begin position="7"/>
        <end position="29"/>
    </location>
</feature>
<dbReference type="EMBL" id="JBHRTB010000010">
    <property type="protein sequence ID" value="MFC3143730.1"/>
    <property type="molecule type" value="Genomic_DNA"/>
</dbReference>